<dbReference type="EMBL" id="JAIRAU010000012">
    <property type="protein sequence ID" value="MBZ5710122.1"/>
    <property type="molecule type" value="Genomic_DNA"/>
</dbReference>
<name>A0ABS7TPG4_9BACT</name>
<dbReference type="Proteomes" id="UP001139031">
    <property type="component" value="Unassembled WGS sequence"/>
</dbReference>
<evidence type="ECO:0000313" key="2">
    <source>
        <dbReference type="Proteomes" id="UP001139031"/>
    </source>
</evidence>
<comment type="caution">
    <text evidence="1">The sequence shown here is derived from an EMBL/GenBank/DDBJ whole genome shotgun (WGS) entry which is preliminary data.</text>
</comment>
<reference evidence="1" key="1">
    <citation type="submission" date="2021-08" db="EMBL/GenBank/DDBJ databases">
        <authorList>
            <person name="Stevens D.C."/>
        </authorList>
    </citation>
    <scope>NUCLEOTIDE SEQUENCE</scope>
    <source>
        <strain evidence="1">DSM 53165</strain>
    </source>
</reference>
<dbReference type="Gene3D" id="2.130.10.10">
    <property type="entry name" value="YVTN repeat-like/Quinoprotein amine dehydrogenase"/>
    <property type="match status" value="2"/>
</dbReference>
<dbReference type="InterPro" id="IPR011044">
    <property type="entry name" value="Quino_amine_DH_bsu"/>
</dbReference>
<keyword evidence="2" id="KW-1185">Reference proteome</keyword>
<dbReference type="SUPFAM" id="SSF50969">
    <property type="entry name" value="YVTN repeat-like/Quinoprotein amine dehydrogenase"/>
    <property type="match status" value="1"/>
</dbReference>
<gene>
    <name evidence="1" type="ORF">K7C98_12730</name>
</gene>
<dbReference type="InterPro" id="IPR015943">
    <property type="entry name" value="WD40/YVTN_repeat-like_dom_sf"/>
</dbReference>
<protein>
    <recommendedName>
        <fullName evidence="3">WD40 repeat domain-containing protein</fullName>
    </recommendedName>
</protein>
<proteinExistence type="predicted"/>
<evidence type="ECO:0008006" key="3">
    <source>
        <dbReference type="Google" id="ProtNLM"/>
    </source>
</evidence>
<organism evidence="1 2">
    <name type="scientific">Nannocystis pusilla</name>
    <dbReference type="NCBI Taxonomy" id="889268"/>
    <lineage>
        <taxon>Bacteria</taxon>
        <taxon>Pseudomonadati</taxon>
        <taxon>Myxococcota</taxon>
        <taxon>Polyangia</taxon>
        <taxon>Nannocystales</taxon>
        <taxon>Nannocystaceae</taxon>
        <taxon>Nannocystis</taxon>
    </lineage>
</organism>
<dbReference type="RefSeq" id="WP_224191894.1">
    <property type="nucleotide sequence ID" value="NZ_JAIRAU010000012.1"/>
</dbReference>
<accession>A0ABS7TPG4</accession>
<evidence type="ECO:0000313" key="1">
    <source>
        <dbReference type="EMBL" id="MBZ5710122.1"/>
    </source>
</evidence>
<sequence length="599" mass="65146">MPFASIAALESALAAGSLESWLRRVPARAVRSRLRHGLKLERSLIAEYPDSLGSLLLAWTFDDEACAALHAAWLREVEERGRPWIRPLQALPVPEELIAELPAGPGLSFAGLSRPHFATEDEVVLTALRLHPSVQPPEQRRAERVRWNWKRGEVVVEKEPQEGASAPAYPRIEQDGWGPSYLLRSPDAPRIALPCPEEASADAKLSADGSRLIVSGSLDEYAGGFVWIVDPATLAVVRKLDTDSPVSEVYEGGGDTLVVTTFRSGTIAWIRGRARQIALFSRHMCVSPSGKYVATFDGSVRLWSLAALLRRGAEPPEPGFGSRFDPTGDRLLRGAELLDGHTGRPVAKLVLEMGHYLEGGPAEPSVYFGTRHLICTHGGLQVWGTRSGEPVELAEAPSLSQWHSLAYDREGSRLAVLCKGEQTVAVHALPDGRCVRTLEFTAEGSTLAMSADGRMIAVQEDGLVEVRTAEGELVRRCGQANKKANRGYWDPQPRFSADGRRIARRVKGEGWRIWDLASGAEEGVVEELEAVADFAPPSPSGWKIEFGRRSVFTHVPTGVKIALPISGYWACNPGDPRIVVCGEMLAELRAGPQASPTTA</sequence>